<protein>
    <recommendedName>
        <fullName evidence="3">DUF86 domain-containing protein</fullName>
    </recommendedName>
</protein>
<organism evidence="1 2">
    <name type="scientific">Eiseniibacteriota bacterium</name>
    <dbReference type="NCBI Taxonomy" id="2212470"/>
    <lineage>
        <taxon>Bacteria</taxon>
        <taxon>Candidatus Eiseniibacteriota</taxon>
    </lineage>
</organism>
<dbReference type="Proteomes" id="UP001593833">
    <property type="component" value="Unassembled WGS sequence"/>
</dbReference>
<name>A0ABV6YKD5_UNCEI</name>
<evidence type="ECO:0000313" key="1">
    <source>
        <dbReference type="EMBL" id="MFC1572807.1"/>
    </source>
</evidence>
<accession>A0ABV6YKD5</accession>
<sequence>MNRRTDETRPARSKGREEALDHFVATVAKIDEVLGAIKAANDEHYGTHPDEVHWGHAGDAGRVLAGLKEVLDIIEGE</sequence>
<evidence type="ECO:0008006" key="3">
    <source>
        <dbReference type="Google" id="ProtNLM"/>
    </source>
</evidence>
<dbReference type="EMBL" id="JBHPKH010000041">
    <property type="protein sequence ID" value="MFC1572807.1"/>
    <property type="molecule type" value="Genomic_DNA"/>
</dbReference>
<gene>
    <name evidence="1" type="ORF">ACFL6M_04330</name>
</gene>
<reference evidence="1 2" key="1">
    <citation type="submission" date="2024-09" db="EMBL/GenBank/DDBJ databases">
        <authorList>
            <person name="D'Angelo T."/>
        </authorList>
    </citation>
    <scope>NUCLEOTIDE SEQUENCE [LARGE SCALE GENOMIC DNA]</scope>
    <source>
        <strain evidence="1">SAG AM-320-E07</strain>
    </source>
</reference>
<evidence type="ECO:0000313" key="2">
    <source>
        <dbReference type="Proteomes" id="UP001593833"/>
    </source>
</evidence>
<keyword evidence="2" id="KW-1185">Reference proteome</keyword>
<proteinExistence type="predicted"/>
<comment type="caution">
    <text evidence="1">The sequence shown here is derived from an EMBL/GenBank/DDBJ whole genome shotgun (WGS) entry which is preliminary data.</text>
</comment>